<dbReference type="AlphaFoldDB" id="A0A5C1HU80"/>
<dbReference type="InterPro" id="IPR011042">
    <property type="entry name" value="6-blade_b-propeller_TolB-like"/>
</dbReference>
<dbReference type="CDD" id="cd00102">
    <property type="entry name" value="IPT"/>
    <property type="match status" value="1"/>
</dbReference>
<dbReference type="EMBL" id="CP043450">
    <property type="protein sequence ID" value="QEM09129.1"/>
    <property type="molecule type" value="Genomic_DNA"/>
</dbReference>
<feature type="chain" id="PRO_5023073271" description="IPT/TIG domain-containing protein" evidence="1">
    <location>
        <begin position="25"/>
        <end position="424"/>
    </location>
</feature>
<dbReference type="InterPro" id="IPR002909">
    <property type="entry name" value="IPT_dom"/>
</dbReference>
<reference evidence="3" key="1">
    <citation type="submission" date="2019-08" db="EMBL/GenBank/DDBJ databases">
        <title>Comparative genome analysis confer to the adaptation heavy metal polluted environment.</title>
        <authorList>
            <person name="Li Y."/>
        </authorList>
    </citation>
    <scope>NUCLEOTIDE SEQUENCE [LARGE SCALE GENOMIC DNA]</scope>
    <source>
        <strain evidence="3">P1</strain>
    </source>
</reference>
<feature type="signal peptide" evidence="1">
    <location>
        <begin position="1"/>
        <end position="24"/>
    </location>
</feature>
<dbReference type="PANTHER" id="PTHR13833">
    <property type="match status" value="1"/>
</dbReference>
<keyword evidence="4" id="KW-1185">Reference proteome</keyword>
<dbReference type="Gene3D" id="2.120.10.30">
    <property type="entry name" value="TolB, C-terminal domain"/>
    <property type="match status" value="3"/>
</dbReference>
<sequence length="424" mass="46420">MRFHKTCSLLLCSFILLCLNSCRNKVEFTPNVAIISLSKNYGRANERITITGTGFDENPAGNKVTFNGKTVTVTAATFYELTVLVPKGAETGEIRVTVKNNSATGPIFNYIYEMTVSTLAGNDYYAENVDGIGDKASFRDLYGIAVDSRGNIYITDRINHVVRKVSATGNTTTFAGNGSAGYKDGNNREASFYTPTELVVDRSDNIYVSDKYNEVIRKITPEGVVTTLAGKPGNLQHDGKGSGAGFWTIGAMTIDELDNVYVTDGGQIRKISPDGVVSTPVTSFGIIPTFGLTRDKDGFFYVSFANGVSKIIDSKVGYLNFMGDSELGYRDGLAMQARFRYIAQTLYDRHGNLIILDSDNGMIRELTITGDVITLLGKQGTTYPFHDGPADQATFNAPFRMAMDTKGSLYVLDETHRVRKIIFE</sequence>
<dbReference type="KEGG" id="mrub:DEO27_003555"/>
<keyword evidence="1" id="KW-0732">Signal</keyword>
<protein>
    <recommendedName>
        <fullName evidence="2">IPT/TIG domain-containing protein</fullName>
    </recommendedName>
</protein>
<evidence type="ECO:0000259" key="2">
    <source>
        <dbReference type="Pfam" id="PF01833"/>
    </source>
</evidence>
<feature type="domain" description="IPT/TIG" evidence="2">
    <location>
        <begin position="36"/>
        <end position="104"/>
    </location>
</feature>
<dbReference type="Gene3D" id="2.60.40.10">
    <property type="entry name" value="Immunoglobulins"/>
    <property type="match status" value="1"/>
</dbReference>
<organism evidence="3 4">
    <name type="scientific">Mucilaginibacter rubeus</name>
    <dbReference type="NCBI Taxonomy" id="2027860"/>
    <lineage>
        <taxon>Bacteria</taxon>
        <taxon>Pseudomonadati</taxon>
        <taxon>Bacteroidota</taxon>
        <taxon>Sphingobacteriia</taxon>
        <taxon>Sphingobacteriales</taxon>
        <taxon>Sphingobacteriaceae</taxon>
        <taxon>Mucilaginibacter</taxon>
    </lineage>
</organism>
<evidence type="ECO:0000313" key="3">
    <source>
        <dbReference type="EMBL" id="QEM09129.1"/>
    </source>
</evidence>
<dbReference type="PANTHER" id="PTHR13833:SF71">
    <property type="entry name" value="NHL DOMAIN-CONTAINING PROTEIN"/>
    <property type="match status" value="1"/>
</dbReference>
<name>A0A5C1HU80_9SPHI</name>
<dbReference type="InterPro" id="IPR013783">
    <property type="entry name" value="Ig-like_fold"/>
</dbReference>
<dbReference type="SUPFAM" id="SSF101898">
    <property type="entry name" value="NHL repeat"/>
    <property type="match status" value="1"/>
</dbReference>
<proteinExistence type="predicted"/>
<dbReference type="SUPFAM" id="SSF81296">
    <property type="entry name" value="E set domains"/>
    <property type="match status" value="1"/>
</dbReference>
<dbReference type="Proteomes" id="UP000251402">
    <property type="component" value="Chromosome"/>
</dbReference>
<dbReference type="RefSeq" id="WP_112569809.1">
    <property type="nucleotide sequence ID" value="NZ_CP043450.1"/>
</dbReference>
<dbReference type="OrthoDB" id="791543at2"/>
<evidence type="ECO:0000313" key="4">
    <source>
        <dbReference type="Proteomes" id="UP000251402"/>
    </source>
</evidence>
<evidence type="ECO:0000256" key="1">
    <source>
        <dbReference type="SAM" id="SignalP"/>
    </source>
</evidence>
<gene>
    <name evidence="3" type="ORF">DEO27_003555</name>
</gene>
<dbReference type="Pfam" id="PF01833">
    <property type="entry name" value="TIG"/>
    <property type="match status" value="1"/>
</dbReference>
<accession>A0A5C1HU80</accession>
<dbReference type="InterPro" id="IPR014756">
    <property type="entry name" value="Ig_E-set"/>
</dbReference>